<sequence>MDVRLAPRQWPGLIETLANRLVKGLDPAVQEVLLETPSLPPEVLADMGLWLERSHHHLERMFQSRDQFLPWWSAPDTWPTIDKGELTPEQYGAWLSLEQSLLQPPTFHELTTLESRLQPLIEQLTAPSRDGALTTSLQRWLQPLAGNINQAAEAASSLLVTAQQLADTCEGWFDNTDMAFLYDREKKVFRIGYNVDLGKLDDNAYDLLASEARLASFLAIAKGDVSAHHWVHLGRPLTREQGQPLLLSWSGTMFEYLMPQLLMREPATTLLGLSARGAIDHQIRYATSRGLPWGISESGYYLLDGAQNYAYHAFGVPELSLRSNKGIEDWVIAPYATFLALFWRPKAAFDNLRHLEKLGMLGRYGFFEALDYTERRMDVGSSYSIVRSYMAHHHGMSLISLGISLSPQHAISRFSRDPRVEACELFLQERIDLDADIEYPTHSEEEDSVRGTQEAPSITPWEIPLDSPTPRVHLLSNGRLNVLASSWGGGGTNWKSDAITRWRPDSTLERWGNWLYVQDLGSRDIWSIPRAPAKGQGLREHVRFHSHCAEYQRHDQSLIQTLEITVSPWHDVELRRVTITNHGDQSRHLRFTSYAEIVLADPRADSQHPAFGNLFVHSEYVSARSLLLFERRTRDPDDQAPVVGEVIMGLSGVLTPDAMETDRAAFLGRGGSIAHPRALETGEVLSGSLGYTLDPVAVLQKTIHIEPGTSIQLAFLRIVGDSRDDVLATATRFAYWPRVQRTFDEGQAQASRELWRSKLSSDEFRALTAVTSALLYNQPKLRAPVPILAANRLQQANLWGVGISGDFPIVLVRIGREADLETAHLLLKIHSFWRKRNFKVDLILLNTGDTGYEGTTQDTVRRLLAQHNAEPFVGSRGGVYPLTADALGKEEVVLLQTAANVVLDATTASLSQALGTLEHGESPLPRLRVRPLNALPPISSPSLPPLPPLRFDNGHGGFTPDGREYVITVSHRSPTPAPWINVLANPTFGSILSESGGGFSWYQNSGENRLTPWRNDPTLDEPGECLYLRDEETGALWAPTSNPVPHESTYRVSHGAGYTRFEHIRHDIESRMTVFVPPDDSLKIVQVTLRNRSDRQRRLTLTYYAEWVLGTRREDTSQYIQPAFLAEQRALIAANPYNPDWPEQIAFLATDTPVHGYTTDRSEFLDRQRGLEKPAALKRVGLTNRVEPGRDPCAALQVHVDLLASGEQTVTFFLGAENSFDAALALLNQYQQPDAVANAWEATNQYWEQALGAQTLSCPDDGVAFIFNRWLLYQTLACRIHGRSGLYQSSGAFGFRDQLQDSMAMLHARPDVCRAQILAAAARQFPEGDVLHWWHPPHARGVRTRISDDLVWLPLVVSEYLETTGDTGLLDEPVPWLVGDPLADNEAERYAQFESSTATSSLYDHCLRVLERANRLGPHGLPLIGGGDWNDGMNRVGLGGRGESVWMGWFLIQALQRFAQVCTGRGDQATADNLSARAAGLADALHQQAWDGDWYRRAYYDDQTPMGSAGQKACEIDSIPQSWAVLSGVAEPDRTRSAMTAVWERLVRTDPGQVLLFTPPFTGRGQGQPDPGYIAAYPPGVRENGGQYTHAACWVGLAFAALGDAERASAVLDCLNPVRHGDSAERIAHYQVEPYVLAADIYGEPPHVGRGGWTWYTGSAGWLYRFILEGILGIRRVGNNLRVSPCLPPHWPGYTLDYRFGKSVYHITVQRRTESTSDIDGPSCIALQDDGAEHAVVIDV</sequence>
<proteinExistence type="predicted"/>
<keyword evidence="2" id="KW-0808">Transferase</keyword>
<dbReference type="InterPro" id="IPR019282">
    <property type="entry name" value="Glycoamylase-like_cons_dom"/>
</dbReference>
<gene>
    <name evidence="7" type="ORF">NLK58_03810</name>
</gene>
<dbReference type="InterPro" id="IPR010383">
    <property type="entry name" value="Glyco_hydrolase_94_b-supersand"/>
</dbReference>
<dbReference type="Gene3D" id="2.70.98.40">
    <property type="entry name" value="Glycoside hydrolase, family 65, N-terminal domain"/>
    <property type="match status" value="2"/>
</dbReference>
<evidence type="ECO:0000259" key="5">
    <source>
        <dbReference type="Pfam" id="PF10091"/>
    </source>
</evidence>
<dbReference type="Gene3D" id="2.60.420.10">
    <property type="entry name" value="Maltose phosphorylase, domain 3"/>
    <property type="match status" value="1"/>
</dbReference>
<protein>
    <recommendedName>
        <fullName evidence="9">Cellobiose phosphorylase</fullName>
    </recommendedName>
</protein>
<dbReference type="EMBL" id="CP101118">
    <property type="protein sequence ID" value="WZF89352.1"/>
    <property type="molecule type" value="Genomic_DNA"/>
</dbReference>
<dbReference type="InterPro" id="IPR052047">
    <property type="entry name" value="GH94_Enzymes"/>
</dbReference>
<evidence type="ECO:0000259" key="6">
    <source>
        <dbReference type="Pfam" id="PF17167"/>
    </source>
</evidence>
<dbReference type="SUPFAM" id="SSF48208">
    <property type="entry name" value="Six-hairpin glycosidases"/>
    <property type="match status" value="1"/>
</dbReference>
<dbReference type="InterPro" id="IPR011013">
    <property type="entry name" value="Gal_mutarotase_sf_dom"/>
</dbReference>
<keyword evidence="1" id="KW-0328">Glycosyltransferase</keyword>
<dbReference type="SUPFAM" id="SSF74650">
    <property type="entry name" value="Galactose mutarotase-like"/>
    <property type="match status" value="2"/>
</dbReference>
<dbReference type="PANTHER" id="PTHR37469:SF2">
    <property type="entry name" value="CELLOBIONIC ACID PHOSPHORYLASE"/>
    <property type="match status" value="1"/>
</dbReference>
<feature type="domain" description="Glycoamylase-like" evidence="5">
    <location>
        <begin position="207"/>
        <end position="401"/>
    </location>
</feature>
<organism evidence="7 8">
    <name type="scientific">Marinobacter metalliresistant</name>
    <dbReference type="NCBI Taxonomy" id="2961995"/>
    <lineage>
        <taxon>Bacteria</taxon>
        <taxon>Pseudomonadati</taxon>
        <taxon>Pseudomonadota</taxon>
        <taxon>Gammaproteobacteria</taxon>
        <taxon>Pseudomonadales</taxon>
        <taxon>Marinobacteraceae</taxon>
        <taxon>Marinobacter</taxon>
    </lineage>
</organism>
<dbReference type="InterPro" id="IPR008928">
    <property type="entry name" value="6-hairpin_glycosidase_sf"/>
</dbReference>
<dbReference type="InterPro" id="IPR012341">
    <property type="entry name" value="6hp_glycosidase-like_sf"/>
</dbReference>
<evidence type="ECO:0000256" key="3">
    <source>
        <dbReference type="SAM" id="MobiDB-lite"/>
    </source>
</evidence>
<feature type="domain" description="Glycosyl hydrolase 94 supersandwich" evidence="4">
    <location>
        <begin position="466"/>
        <end position="733"/>
    </location>
</feature>
<dbReference type="PANTHER" id="PTHR37469">
    <property type="entry name" value="CELLOBIONIC ACID PHOSPHORYLASE-RELATED"/>
    <property type="match status" value="1"/>
</dbReference>
<evidence type="ECO:0000256" key="2">
    <source>
        <dbReference type="ARBA" id="ARBA00022679"/>
    </source>
</evidence>
<feature type="region of interest" description="Disordered" evidence="3">
    <location>
        <begin position="442"/>
        <end position="462"/>
    </location>
</feature>
<dbReference type="InterPro" id="IPR037824">
    <property type="entry name" value="GH94N_2_NdvB"/>
</dbReference>
<evidence type="ECO:0008006" key="9">
    <source>
        <dbReference type="Google" id="ProtNLM"/>
    </source>
</evidence>
<dbReference type="InterPro" id="IPR037018">
    <property type="entry name" value="GH65_N"/>
</dbReference>
<evidence type="ECO:0000256" key="1">
    <source>
        <dbReference type="ARBA" id="ARBA00022676"/>
    </source>
</evidence>
<dbReference type="InterPro" id="IPR033432">
    <property type="entry name" value="GH94_catalytic"/>
</dbReference>
<dbReference type="InterPro" id="IPR037820">
    <property type="entry name" value="GH94N_NdvB"/>
</dbReference>
<dbReference type="CDD" id="cd11753">
    <property type="entry name" value="GH94N_ChvB_NdvB_2_like"/>
    <property type="match status" value="1"/>
</dbReference>
<dbReference type="SMART" id="SM01068">
    <property type="entry name" value="CBM_X"/>
    <property type="match status" value="2"/>
</dbReference>
<accession>A0ABZ2W3L5</accession>
<feature type="domain" description="Glycosyl hydrolase 94 supersandwich" evidence="4">
    <location>
        <begin position="963"/>
        <end position="1233"/>
    </location>
</feature>
<evidence type="ECO:0000313" key="8">
    <source>
        <dbReference type="Proteomes" id="UP001475781"/>
    </source>
</evidence>
<dbReference type="Proteomes" id="UP001475781">
    <property type="component" value="Chromosome"/>
</dbReference>
<dbReference type="Pfam" id="PF10091">
    <property type="entry name" value="Glycoamylase"/>
    <property type="match status" value="1"/>
</dbReference>
<evidence type="ECO:0000259" key="4">
    <source>
        <dbReference type="Pfam" id="PF06165"/>
    </source>
</evidence>
<reference evidence="7 8" key="1">
    <citation type="submission" date="2022-07" db="EMBL/GenBank/DDBJ databases">
        <title>A copper resistant bacterium isolated from sediment samples of deep sea hydrothermal areas.</title>
        <authorList>
            <person name="Zeng X."/>
        </authorList>
    </citation>
    <scope>NUCLEOTIDE SEQUENCE [LARGE SCALE GENOMIC DNA]</scope>
    <source>
        <strain evidence="8">CuT 6</strain>
    </source>
</reference>
<dbReference type="Pfam" id="PF06165">
    <property type="entry name" value="GH94_b-supersand"/>
    <property type="match status" value="2"/>
</dbReference>
<keyword evidence="8" id="KW-1185">Reference proteome</keyword>
<dbReference type="Gene3D" id="1.50.10.10">
    <property type="match status" value="1"/>
</dbReference>
<dbReference type="RefSeq" id="WP_341582105.1">
    <property type="nucleotide sequence ID" value="NZ_CP101118.1"/>
</dbReference>
<name>A0ABZ2W3L5_9GAMM</name>
<feature type="domain" description="Glycosyl hydrolase 94 catalytic" evidence="6">
    <location>
        <begin position="1246"/>
        <end position="1673"/>
    </location>
</feature>
<dbReference type="Gene3D" id="1.50.10.140">
    <property type="match status" value="1"/>
</dbReference>
<dbReference type="Pfam" id="PF17167">
    <property type="entry name" value="Glyco_hydro_94"/>
    <property type="match status" value="1"/>
</dbReference>
<dbReference type="CDD" id="cd11756">
    <property type="entry name" value="GH94N_ChvB_NdvB_1_like"/>
    <property type="match status" value="1"/>
</dbReference>
<evidence type="ECO:0000313" key="7">
    <source>
        <dbReference type="EMBL" id="WZF89352.1"/>
    </source>
</evidence>